<name>A0A2A5RJX6_9LACT</name>
<dbReference type="Pfam" id="PF00583">
    <property type="entry name" value="Acetyltransf_1"/>
    <property type="match status" value="1"/>
</dbReference>
<dbReference type="CDD" id="cd04301">
    <property type="entry name" value="NAT_SF"/>
    <property type="match status" value="1"/>
</dbReference>
<dbReference type="Proteomes" id="UP000218181">
    <property type="component" value="Unassembled WGS sequence"/>
</dbReference>
<protein>
    <submittedName>
        <fullName evidence="2">Acetyltransferase</fullName>
    </submittedName>
</protein>
<keyword evidence="3" id="KW-1185">Reference proteome</keyword>
<sequence length="173" mass="20348">MQIRRLDIGDTEAFWNLQKQLDQETKFMMLEPDERKYEIGKAVGNIARMDFAYTAVENGKLVGFLSAVCGGYRRIRKTAYIVVGILQDYQHQGIGHELFLELNQWAIEKEVQRLELTVRTDNTRAIALYRKNGFEIEGLRRRSMFIDGEFVDEFYMSKIFDDMDEGENHDFTR</sequence>
<dbReference type="PANTHER" id="PTHR43415:SF3">
    <property type="entry name" value="GNAT-FAMILY ACETYLTRANSFERASE"/>
    <property type="match status" value="1"/>
</dbReference>
<comment type="caution">
    <text evidence="2">The sequence shown here is derived from an EMBL/GenBank/DDBJ whole genome shotgun (WGS) entry which is preliminary data.</text>
</comment>
<feature type="domain" description="N-acetyltransferase" evidence="1">
    <location>
        <begin position="1"/>
        <end position="161"/>
    </location>
</feature>
<dbReference type="OrthoDB" id="948250at2"/>
<proteinExistence type="predicted"/>
<dbReference type="GO" id="GO:0016747">
    <property type="term" value="F:acyltransferase activity, transferring groups other than amino-acyl groups"/>
    <property type="evidence" value="ECO:0007669"/>
    <property type="project" value="InterPro"/>
</dbReference>
<dbReference type="RefSeq" id="WP_054639404.1">
    <property type="nucleotide sequence ID" value="NZ_BBAL01000005.1"/>
</dbReference>
<gene>
    <name evidence="2" type="ORF">RT41_GL001884</name>
</gene>
<dbReference type="PANTHER" id="PTHR43415">
    <property type="entry name" value="SPERMIDINE N(1)-ACETYLTRANSFERASE"/>
    <property type="match status" value="1"/>
</dbReference>
<dbReference type="Gene3D" id="3.40.630.30">
    <property type="match status" value="1"/>
</dbReference>
<dbReference type="PROSITE" id="PS51186">
    <property type="entry name" value="GNAT"/>
    <property type="match status" value="1"/>
</dbReference>
<dbReference type="InterPro" id="IPR000182">
    <property type="entry name" value="GNAT_dom"/>
</dbReference>
<organism evidence="2 3">
    <name type="scientific">Lactococcus fujiensis JCM 16395</name>
    <dbReference type="NCBI Taxonomy" id="1291764"/>
    <lineage>
        <taxon>Bacteria</taxon>
        <taxon>Bacillati</taxon>
        <taxon>Bacillota</taxon>
        <taxon>Bacilli</taxon>
        <taxon>Lactobacillales</taxon>
        <taxon>Streptococcaceae</taxon>
        <taxon>Lactococcus</taxon>
    </lineage>
</organism>
<dbReference type="STRING" id="1291764.GCA_001311235_01651"/>
<evidence type="ECO:0000313" key="3">
    <source>
        <dbReference type="Proteomes" id="UP000218181"/>
    </source>
</evidence>
<dbReference type="EMBL" id="JXJU01000008">
    <property type="protein sequence ID" value="PCR99508.1"/>
    <property type="molecule type" value="Genomic_DNA"/>
</dbReference>
<accession>A0A2A5RJX6</accession>
<keyword evidence="2" id="KW-0808">Transferase</keyword>
<dbReference type="InterPro" id="IPR016181">
    <property type="entry name" value="Acyl_CoA_acyltransferase"/>
</dbReference>
<evidence type="ECO:0000259" key="1">
    <source>
        <dbReference type="PROSITE" id="PS51186"/>
    </source>
</evidence>
<dbReference type="AlphaFoldDB" id="A0A2A5RJX6"/>
<dbReference type="SUPFAM" id="SSF55729">
    <property type="entry name" value="Acyl-CoA N-acyltransferases (Nat)"/>
    <property type="match status" value="1"/>
</dbReference>
<evidence type="ECO:0000313" key="2">
    <source>
        <dbReference type="EMBL" id="PCR99508.1"/>
    </source>
</evidence>
<reference evidence="2 3" key="1">
    <citation type="submission" date="2014-12" db="EMBL/GenBank/DDBJ databases">
        <title>Draft genome sequences of 10 type strains of Lactococcus.</title>
        <authorList>
            <person name="Sun Z."/>
            <person name="Zhong Z."/>
            <person name="Liu W."/>
            <person name="Zhang W."/>
            <person name="Zhang H."/>
        </authorList>
    </citation>
    <scope>NUCLEOTIDE SEQUENCE [LARGE SCALE GENOMIC DNA]</scope>
    <source>
        <strain evidence="2 3">JCM 16395</strain>
    </source>
</reference>